<organism evidence="2 3">
    <name type="scientific">Tulasnella calospora MUT 4182</name>
    <dbReference type="NCBI Taxonomy" id="1051891"/>
    <lineage>
        <taxon>Eukaryota</taxon>
        <taxon>Fungi</taxon>
        <taxon>Dikarya</taxon>
        <taxon>Basidiomycota</taxon>
        <taxon>Agaricomycotina</taxon>
        <taxon>Agaricomycetes</taxon>
        <taxon>Cantharellales</taxon>
        <taxon>Tulasnellaceae</taxon>
        <taxon>Tulasnella</taxon>
    </lineage>
</organism>
<sequence length="159" mass="17620">MEPRINTCNNRPFLLSIPTTPTLIGADREEDDDLDEEGFSKREQQKVMAESKQTAPGAVARLFYGASTSTVVTGALSGEEWDMLEQYAAAPPSPKKMVRSRSPASTRVEAEVALPCWLSSPLPALPEAAPVKTKRLPRLRKIIRKMIPFNPFKNRSRAP</sequence>
<proteinExistence type="predicted"/>
<reference evidence="2 3" key="1">
    <citation type="submission" date="2014-04" db="EMBL/GenBank/DDBJ databases">
        <authorList>
            <consortium name="DOE Joint Genome Institute"/>
            <person name="Kuo A."/>
            <person name="Girlanda M."/>
            <person name="Perotto S."/>
            <person name="Kohler A."/>
            <person name="Nagy L.G."/>
            <person name="Floudas D."/>
            <person name="Copeland A."/>
            <person name="Barry K.W."/>
            <person name="Cichocki N."/>
            <person name="Veneault-Fourrey C."/>
            <person name="LaButti K."/>
            <person name="Lindquist E.A."/>
            <person name="Lipzen A."/>
            <person name="Lundell T."/>
            <person name="Morin E."/>
            <person name="Murat C."/>
            <person name="Sun H."/>
            <person name="Tunlid A."/>
            <person name="Henrissat B."/>
            <person name="Grigoriev I.V."/>
            <person name="Hibbett D.S."/>
            <person name="Martin F."/>
            <person name="Nordberg H.P."/>
            <person name="Cantor M.N."/>
            <person name="Hua S.X."/>
        </authorList>
    </citation>
    <scope>NUCLEOTIDE SEQUENCE [LARGE SCALE GENOMIC DNA]</scope>
    <source>
        <strain evidence="2 3">MUT 4182</strain>
    </source>
</reference>
<feature type="region of interest" description="Disordered" evidence="1">
    <location>
        <begin position="18"/>
        <end position="53"/>
    </location>
</feature>
<feature type="compositionally biased region" description="Acidic residues" evidence="1">
    <location>
        <begin position="28"/>
        <end position="37"/>
    </location>
</feature>
<dbReference type="AlphaFoldDB" id="A0A0C3PNC5"/>
<gene>
    <name evidence="2" type="ORF">M407DRAFT_34466</name>
</gene>
<name>A0A0C3PNC5_9AGAM</name>
<dbReference type="OrthoDB" id="3318457at2759"/>
<accession>A0A0C3PNC5</accession>
<evidence type="ECO:0000256" key="1">
    <source>
        <dbReference type="SAM" id="MobiDB-lite"/>
    </source>
</evidence>
<keyword evidence="3" id="KW-1185">Reference proteome</keyword>
<reference evidence="3" key="2">
    <citation type="submission" date="2015-01" db="EMBL/GenBank/DDBJ databases">
        <title>Evolutionary Origins and Diversification of the Mycorrhizal Mutualists.</title>
        <authorList>
            <consortium name="DOE Joint Genome Institute"/>
            <consortium name="Mycorrhizal Genomics Consortium"/>
            <person name="Kohler A."/>
            <person name="Kuo A."/>
            <person name="Nagy L.G."/>
            <person name="Floudas D."/>
            <person name="Copeland A."/>
            <person name="Barry K.W."/>
            <person name="Cichocki N."/>
            <person name="Veneault-Fourrey C."/>
            <person name="LaButti K."/>
            <person name="Lindquist E.A."/>
            <person name="Lipzen A."/>
            <person name="Lundell T."/>
            <person name="Morin E."/>
            <person name="Murat C."/>
            <person name="Riley R."/>
            <person name="Ohm R."/>
            <person name="Sun H."/>
            <person name="Tunlid A."/>
            <person name="Henrissat B."/>
            <person name="Grigoriev I.V."/>
            <person name="Hibbett D.S."/>
            <person name="Martin F."/>
        </authorList>
    </citation>
    <scope>NUCLEOTIDE SEQUENCE [LARGE SCALE GENOMIC DNA]</scope>
    <source>
        <strain evidence="3">MUT 4182</strain>
    </source>
</reference>
<protein>
    <submittedName>
        <fullName evidence="2">Uncharacterized protein</fullName>
    </submittedName>
</protein>
<dbReference type="HOGENOM" id="CLU_1662108_0_0_1"/>
<dbReference type="EMBL" id="KN823754">
    <property type="protein sequence ID" value="KIO15915.1"/>
    <property type="molecule type" value="Genomic_DNA"/>
</dbReference>
<evidence type="ECO:0000313" key="3">
    <source>
        <dbReference type="Proteomes" id="UP000054248"/>
    </source>
</evidence>
<dbReference type="Proteomes" id="UP000054248">
    <property type="component" value="Unassembled WGS sequence"/>
</dbReference>
<evidence type="ECO:0000313" key="2">
    <source>
        <dbReference type="EMBL" id="KIO15915.1"/>
    </source>
</evidence>